<feature type="domain" description="DDT" evidence="19">
    <location>
        <begin position="189"/>
        <end position="249"/>
    </location>
</feature>
<dbReference type="SUPFAM" id="SSF57903">
    <property type="entry name" value="FYVE/PHD zinc finger"/>
    <property type="match status" value="3"/>
</dbReference>
<evidence type="ECO:0000259" key="18">
    <source>
        <dbReference type="PROSITE" id="PS50016"/>
    </source>
</evidence>
<evidence type="ECO:0000256" key="15">
    <source>
        <dbReference type="SAM" id="Coils"/>
    </source>
</evidence>
<feature type="compositionally biased region" description="Basic and acidic residues" evidence="16">
    <location>
        <begin position="2232"/>
        <end position="2257"/>
    </location>
</feature>
<evidence type="ECO:0000256" key="9">
    <source>
        <dbReference type="ARBA" id="ARBA00023054"/>
    </source>
</evidence>
<evidence type="ECO:0000256" key="2">
    <source>
        <dbReference type="ARBA" id="ARBA00022553"/>
    </source>
</evidence>
<evidence type="ECO:0000313" key="20">
    <source>
        <dbReference type="EMBL" id="EDW33007.1"/>
    </source>
</evidence>
<dbReference type="InterPro" id="IPR011011">
    <property type="entry name" value="Znf_FYVE_PHD"/>
</dbReference>
<dbReference type="InterPro" id="IPR028942">
    <property type="entry name" value="WHIM1_dom"/>
</dbReference>
<keyword evidence="3" id="KW-0479">Metal-binding</keyword>
<feature type="compositionally biased region" description="Low complexity" evidence="16">
    <location>
        <begin position="1850"/>
        <end position="1865"/>
    </location>
</feature>
<keyword evidence="8" id="KW-0805">Transcription regulation</keyword>
<dbReference type="CDD" id="cd15559">
    <property type="entry name" value="PHD1_BPTF"/>
    <property type="match status" value="1"/>
</dbReference>
<dbReference type="InterPro" id="IPR001487">
    <property type="entry name" value="Bromodomain"/>
</dbReference>
<dbReference type="FunFam" id="3.30.40.10:FF:000048">
    <property type="entry name" value="nucleosome-remodeling factor subunit BPTF isoform X1"/>
    <property type="match status" value="2"/>
</dbReference>
<gene>
    <name evidence="20" type="primary">Dper\GL16133</name>
    <name evidence="20" type="ORF">Dper_GL16133</name>
</gene>
<dbReference type="PANTHER" id="PTHR45975">
    <property type="entry name" value="NUCLEOSOME-REMODELING FACTOR SUBUNIT BPTF"/>
    <property type="match status" value="1"/>
</dbReference>
<dbReference type="Pfam" id="PF15613">
    <property type="entry name" value="WSD"/>
    <property type="match status" value="1"/>
</dbReference>
<evidence type="ECO:0000256" key="3">
    <source>
        <dbReference type="ARBA" id="ARBA00022723"/>
    </source>
</evidence>
<feature type="coiled-coil region" evidence="15">
    <location>
        <begin position="463"/>
        <end position="500"/>
    </location>
</feature>
<evidence type="ECO:0000256" key="14">
    <source>
        <dbReference type="PROSITE-ProRule" id="PRU00146"/>
    </source>
</evidence>
<evidence type="ECO:0000256" key="11">
    <source>
        <dbReference type="ARBA" id="ARBA00023163"/>
    </source>
</evidence>
<accession>B4H5F5</accession>
<dbReference type="InterPro" id="IPR019787">
    <property type="entry name" value="Znf_PHD-finger"/>
</dbReference>
<feature type="compositionally biased region" description="Acidic residues" evidence="16">
    <location>
        <begin position="110"/>
        <end position="141"/>
    </location>
</feature>
<dbReference type="InterPro" id="IPR018501">
    <property type="entry name" value="DDT_dom"/>
</dbReference>
<evidence type="ECO:0000256" key="7">
    <source>
        <dbReference type="ARBA" id="ARBA00022853"/>
    </source>
</evidence>
<keyword evidence="11" id="KW-0804">Transcription</keyword>
<dbReference type="GO" id="GO:0008270">
    <property type="term" value="F:zinc ion binding"/>
    <property type="evidence" value="ECO:0007669"/>
    <property type="project" value="UniProtKB-KW"/>
</dbReference>
<dbReference type="SMART" id="SM00571">
    <property type="entry name" value="DDT"/>
    <property type="match status" value="1"/>
</dbReference>
<feature type="compositionally biased region" description="Polar residues" evidence="16">
    <location>
        <begin position="2104"/>
        <end position="2138"/>
    </location>
</feature>
<feature type="region of interest" description="Disordered" evidence="16">
    <location>
        <begin position="2225"/>
        <end position="2260"/>
    </location>
</feature>
<dbReference type="PANTHER" id="PTHR45975:SF2">
    <property type="entry name" value="NUCLEOSOME-REMODELING FACTOR SUBUNIT BPTF"/>
    <property type="match status" value="1"/>
</dbReference>
<comment type="subcellular location">
    <subcellularLocation>
        <location evidence="1">Nucleus</location>
    </subcellularLocation>
</comment>
<evidence type="ECO:0000256" key="8">
    <source>
        <dbReference type="ARBA" id="ARBA00023015"/>
    </source>
</evidence>
<dbReference type="EMBL" id="CH479211">
    <property type="protein sequence ID" value="EDW33007.1"/>
    <property type="molecule type" value="Genomic_DNA"/>
</dbReference>
<dbReference type="PROSITE" id="PS00633">
    <property type="entry name" value="BROMODOMAIN_1"/>
    <property type="match status" value="1"/>
</dbReference>
<dbReference type="Pfam" id="PF15612">
    <property type="entry name" value="WHIM1"/>
    <property type="match status" value="1"/>
</dbReference>
<feature type="region of interest" description="Disordered" evidence="16">
    <location>
        <begin position="1095"/>
        <end position="1115"/>
    </location>
</feature>
<dbReference type="PROSITE" id="PS50827">
    <property type="entry name" value="DDT"/>
    <property type="match status" value="1"/>
</dbReference>
<feature type="domain" description="PHD-type" evidence="18">
    <location>
        <begin position="2272"/>
        <end position="2323"/>
    </location>
</feature>
<evidence type="ECO:0000256" key="10">
    <source>
        <dbReference type="ARBA" id="ARBA00023117"/>
    </source>
</evidence>
<feature type="compositionally biased region" description="Polar residues" evidence="16">
    <location>
        <begin position="39"/>
        <end position="57"/>
    </location>
</feature>
<dbReference type="InterPro" id="IPR001965">
    <property type="entry name" value="Znf_PHD"/>
</dbReference>
<evidence type="ECO:0000256" key="5">
    <source>
        <dbReference type="ARBA" id="ARBA00022771"/>
    </source>
</evidence>
<feature type="compositionally biased region" description="Basic residues" evidence="16">
    <location>
        <begin position="1"/>
        <end position="12"/>
    </location>
</feature>
<dbReference type="InterPro" id="IPR036427">
    <property type="entry name" value="Bromodomain-like_sf"/>
</dbReference>
<feature type="region of interest" description="Disordered" evidence="16">
    <location>
        <begin position="1030"/>
        <end position="1051"/>
    </location>
</feature>
<dbReference type="OrthoDB" id="784962at2759"/>
<dbReference type="PRINTS" id="PR00503">
    <property type="entry name" value="BROMODOMAIN"/>
</dbReference>
<dbReference type="FunFam" id="3.30.40.10:FF:000036">
    <property type="entry name" value="nucleosome-remodeling factor subunit BPTF isoform X1"/>
    <property type="match status" value="1"/>
</dbReference>
<dbReference type="OMA" id="PEQYTNV"/>
<keyword evidence="4" id="KW-0677">Repeat</keyword>
<dbReference type="GO" id="GO:0016589">
    <property type="term" value="C:NURF complex"/>
    <property type="evidence" value="ECO:0007669"/>
    <property type="project" value="InterPro"/>
</dbReference>
<keyword evidence="6" id="KW-0862">Zinc</keyword>
<dbReference type="CDD" id="cd15560">
    <property type="entry name" value="PHD2_3_BPTF"/>
    <property type="match status" value="1"/>
</dbReference>
<keyword evidence="21" id="KW-1185">Reference proteome</keyword>
<feature type="compositionally biased region" description="Low complexity" evidence="16">
    <location>
        <begin position="1574"/>
        <end position="1599"/>
    </location>
</feature>
<proteinExistence type="predicted"/>
<feature type="region of interest" description="Disordered" evidence="16">
    <location>
        <begin position="1469"/>
        <end position="1490"/>
    </location>
</feature>
<evidence type="ECO:0000313" key="21">
    <source>
        <dbReference type="Proteomes" id="UP000008744"/>
    </source>
</evidence>
<dbReference type="SMART" id="SM00249">
    <property type="entry name" value="PHD"/>
    <property type="match status" value="3"/>
</dbReference>
<keyword evidence="9 15" id="KW-0175">Coiled coil</keyword>
<feature type="region of interest" description="Disordered" evidence="16">
    <location>
        <begin position="506"/>
        <end position="545"/>
    </location>
</feature>
<protein>
    <submittedName>
        <fullName evidence="20">GL16133</fullName>
    </submittedName>
</protein>
<evidence type="ECO:0000256" key="6">
    <source>
        <dbReference type="ARBA" id="ARBA00022833"/>
    </source>
</evidence>
<reference evidence="20 21" key="1">
    <citation type="journal article" date="2007" name="Nature">
        <title>Evolution of genes and genomes on the Drosophila phylogeny.</title>
        <authorList>
            <consortium name="Drosophila 12 Genomes Consortium"/>
            <person name="Clark A.G."/>
            <person name="Eisen M.B."/>
            <person name="Smith D.R."/>
            <person name="Bergman C.M."/>
            <person name="Oliver B."/>
            <person name="Markow T.A."/>
            <person name="Kaufman T.C."/>
            <person name="Kellis M."/>
            <person name="Gelbart W."/>
            <person name="Iyer V.N."/>
            <person name="Pollard D.A."/>
            <person name="Sackton T.B."/>
            <person name="Larracuente A.M."/>
            <person name="Singh N.D."/>
            <person name="Abad J.P."/>
            <person name="Abt D.N."/>
            <person name="Adryan B."/>
            <person name="Aguade M."/>
            <person name="Akashi H."/>
            <person name="Anderson W.W."/>
            <person name="Aquadro C.F."/>
            <person name="Ardell D.H."/>
            <person name="Arguello R."/>
            <person name="Artieri C.G."/>
            <person name="Barbash D.A."/>
            <person name="Barker D."/>
            <person name="Barsanti P."/>
            <person name="Batterham P."/>
            <person name="Batzoglou S."/>
            <person name="Begun D."/>
            <person name="Bhutkar A."/>
            <person name="Blanco E."/>
            <person name="Bosak S.A."/>
            <person name="Bradley R.K."/>
            <person name="Brand A.D."/>
            <person name="Brent M.R."/>
            <person name="Brooks A.N."/>
            <person name="Brown R.H."/>
            <person name="Butlin R.K."/>
            <person name="Caggese C."/>
            <person name="Calvi B.R."/>
            <person name="Bernardo de Carvalho A."/>
            <person name="Caspi A."/>
            <person name="Castrezana S."/>
            <person name="Celniker S.E."/>
            <person name="Chang J.L."/>
            <person name="Chapple C."/>
            <person name="Chatterji S."/>
            <person name="Chinwalla A."/>
            <person name="Civetta A."/>
            <person name="Clifton S.W."/>
            <person name="Comeron J.M."/>
            <person name="Costello J.C."/>
            <person name="Coyne J.A."/>
            <person name="Daub J."/>
            <person name="David R.G."/>
            <person name="Delcher A.L."/>
            <person name="Delehaunty K."/>
            <person name="Do C.B."/>
            <person name="Ebling H."/>
            <person name="Edwards K."/>
            <person name="Eickbush T."/>
            <person name="Evans J.D."/>
            <person name="Filipski A."/>
            <person name="Findeiss S."/>
            <person name="Freyhult E."/>
            <person name="Fulton L."/>
            <person name="Fulton R."/>
            <person name="Garcia A.C."/>
            <person name="Gardiner A."/>
            <person name="Garfield D.A."/>
            <person name="Garvin B.E."/>
            <person name="Gibson G."/>
            <person name="Gilbert D."/>
            <person name="Gnerre S."/>
            <person name="Godfrey J."/>
            <person name="Good R."/>
            <person name="Gotea V."/>
            <person name="Gravely B."/>
            <person name="Greenberg A.J."/>
            <person name="Griffiths-Jones S."/>
            <person name="Gross S."/>
            <person name="Guigo R."/>
            <person name="Gustafson E.A."/>
            <person name="Haerty W."/>
            <person name="Hahn M.W."/>
            <person name="Halligan D.L."/>
            <person name="Halpern A.L."/>
            <person name="Halter G.M."/>
            <person name="Han M.V."/>
            <person name="Heger A."/>
            <person name="Hillier L."/>
            <person name="Hinrichs A.S."/>
            <person name="Holmes I."/>
            <person name="Hoskins R.A."/>
            <person name="Hubisz M.J."/>
            <person name="Hultmark D."/>
            <person name="Huntley M.A."/>
            <person name="Jaffe D.B."/>
            <person name="Jagadeeshan S."/>
            <person name="Jeck W.R."/>
            <person name="Johnson J."/>
            <person name="Jones C.D."/>
            <person name="Jordan W.C."/>
            <person name="Karpen G.H."/>
            <person name="Kataoka E."/>
            <person name="Keightley P.D."/>
            <person name="Kheradpour P."/>
            <person name="Kirkness E.F."/>
            <person name="Koerich L.B."/>
            <person name="Kristiansen K."/>
            <person name="Kudrna D."/>
            <person name="Kulathinal R.J."/>
            <person name="Kumar S."/>
            <person name="Kwok R."/>
            <person name="Lander E."/>
            <person name="Langley C.H."/>
            <person name="Lapoint R."/>
            <person name="Lazzaro B.P."/>
            <person name="Lee S.J."/>
            <person name="Levesque L."/>
            <person name="Li R."/>
            <person name="Lin C.F."/>
            <person name="Lin M.F."/>
            <person name="Lindblad-Toh K."/>
            <person name="Llopart A."/>
            <person name="Long M."/>
            <person name="Low L."/>
            <person name="Lozovsky E."/>
            <person name="Lu J."/>
            <person name="Luo M."/>
            <person name="Machado C.A."/>
            <person name="Makalowski W."/>
            <person name="Marzo M."/>
            <person name="Matsuda M."/>
            <person name="Matzkin L."/>
            <person name="McAllister B."/>
            <person name="McBride C.S."/>
            <person name="McKernan B."/>
            <person name="McKernan K."/>
            <person name="Mendez-Lago M."/>
            <person name="Minx P."/>
            <person name="Mollenhauer M.U."/>
            <person name="Montooth K."/>
            <person name="Mount S.M."/>
            <person name="Mu X."/>
            <person name="Myers E."/>
            <person name="Negre B."/>
            <person name="Newfeld S."/>
            <person name="Nielsen R."/>
            <person name="Noor M.A."/>
            <person name="O'Grady P."/>
            <person name="Pachter L."/>
            <person name="Papaceit M."/>
            <person name="Parisi M.J."/>
            <person name="Parisi M."/>
            <person name="Parts L."/>
            <person name="Pedersen J.S."/>
            <person name="Pesole G."/>
            <person name="Phillippy A.M."/>
            <person name="Ponting C.P."/>
            <person name="Pop M."/>
            <person name="Porcelli D."/>
            <person name="Powell J.R."/>
            <person name="Prohaska S."/>
            <person name="Pruitt K."/>
            <person name="Puig M."/>
            <person name="Quesneville H."/>
            <person name="Ram K.R."/>
            <person name="Rand D."/>
            <person name="Rasmussen M.D."/>
            <person name="Reed L.K."/>
            <person name="Reenan R."/>
            <person name="Reily A."/>
            <person name="Remington K.A."/>
            <person name="Rieger T.T."/>
            <person name="Ritchie M.G."/>
            <person name="Robin C."/>
            <person name="Rogers Y.H."/>
            <person name="Rohde C."/>
            <person name="Rozas J."/>
            <person name="Rubenfield M.J."/>
            <person name="Ruiz A."/>
            <person name="Russo S."/>
            <person name="Salzberg S.L."/>
            <person name="Sanchez-Gracia A."/>
            <person name="Saranga D.J."/>
            <person name="Sato H."/>
            <person name="Schaeffer S.W."/>
            <person name="Schatz M.C."/>
            <person name="Schlenke T."/>
            <person name="Schwartz R."/>
            <person name="Segarra C."/>
            <person name="Singh R.S."/>
            <person name="Sirot L."/>
            <person name="Sirota M."/>
            <person name="Sisneros N.B."/>
            <person name="Smith C.D."/>
            <person name="Smith T.F."/>
            <person name="Spieth J."/>
            <person name="Stage D.E."/>
            <person name="Stark A."/>
            <person name="Stephan W."/>
            <person name="Strausberg R.L."/>
            <person name="Strempel S."/>
            <person name="Sturgill D."/>
            <person name="Sutton G."/>
            <person name="Sutton G.G."/>
            <person name="Tao W."/>
            <person name="Teichmann S."/>
            <person name="Tobari Y.N."/>
            <person name="Tomimura Y."/>
            <person name="Tsolas J.M."/>
            <person name="Valente V.L."/>
            <person name="Venter E."/>
            <person name="Venter J.C."/>
            <person name="Vicario S."/>
            <person name="Vieira F.G."/>
            <person name="Vilella A.J."/>
            <person name="Villasante A."/>
            <person name="Walenz B."/>
            <person name="Wang J."/>
            <person name="Wasserman M."/>
            <person name="Watts T."/>
            <person name="Wilson D."/>
            <person name="Wilson R.K."/>
            <person name="Wing R.A."/>
            <person name="Wolfner M.F."/>
            <person name="Wong A."/>
            <person name="Wong G.K."/>
            <person name="Wu C.I."/>
            <person name="Wu G."/>
            <person name="Yamamoto D."/>
            <person name="Yang H.P."/>
            <person name="Yang S.P."/>
            <person name="Yorke J.A."/>
            <person name="Yoshida K."/>
            <person name="Zdobnov E."/>
            <person name="Zhang P."/>
            <person name="Zhang Y."/>
            <person name="Zimin A.V."/>
            <person name="Baldwin J."/>
            <person name="Abdouelleil A."/>
            <person name="Abdulkadir J."/>
            <person name="Abebe A."/>
            <person name="Abera B."/>
            <person name="Abreu J."/>
            <person name="Acer S.C."/>
            <person name="Aftuck L."/>
            <person name="Alexander A."/>
            <person name="An P."/>
            <person name="Anderson E."/>
            <person name="Anderson S."/>
            <person name="Arachi H."/>
            <person name="Azer M."/>
            <person name="Bachantsang P."/>
            <person name="Barry A."/>
            <person name="Bayul T."/>
            <person name="Berlin A."/>
            <person name="Bessette D."/>
            <person name="Bloom T."/>
            <person name="Blye J."/>
            <person name="Boguslavskiy L."/>
            <person name="Bonnet C."/>
            <person name="Boukhgalter B."/>
            <person name="Bourzgui I."/>
            <person name="Brown A."/>
            <person name="Cahill P."/>
            <person name="Channer S."/>
            <person name="Cheshatsang Y."/>
            <person name="Chuda L."/>
            <person name="Citroen M."/>
            <person name="Collymore A."/>
            <person name="Cooke P."/>
            <person name="Costello M."/>
            <person name="D'Aco K."/>
            <person name="Daza R."/>
            <person name="De Haan G."/>
            <person name="DeGray S."/>
            <person name="DeMaso C."/>
            <person name="Dhargay N."/>
            <person name="Dooley K."/>
            <person name="Dooley E."/>
            <person name="Doricent M."/>
            <person name="Dorje P."/>
            <person name="Dorjee K."/>
            <person name="Dupes A."/>
            <person name="Elong R."/>
            <person name="Falk J."/>
            <person name="Farina A."/>
            <person name="Faro S."/>
            <person name="Ferguson D."/>
            <person name="Fisher S."/>
            <person name="Foley C.D."/>
            <person name="Franke A."/>
            <person name="Friedrich D."/>
            <person name="Gadbois L."/>
            <person name="Gearin G."/>
            <person name="Gearin C.R."/>
            <person name="Giannoukos G."/>
            <person name="Goode T."/>
            <person name="Graham J."/>
            <person name="Grandbois E."/>
            <person name="Grewal S."/>
            <person name="Gyaltsen K."/>
            <person name="Hafez N."/>
            <person name="Hagos B."/>
            <person name="Hall J."/>
            <person name="Henson C."/>
            <person name="Hollinger A."/>
            <person name="Honan T."/>
            <person name="Huard M.D."/>
            <person name="Hughes L."/>
            <person name="Hurhula B."/>
            <person name="Husby M.E."/>
            <person name="Kamat A."/>
            <person name="Kanga B."/>
            <person name="Kashin S."/>
            <person name="Khazanovich D."/>
            <person name="Kisner P."/>
            <person name="Lance K."/>
            <person name="Lara M."/>
            <person name="Lee W."/>
            <person name="Lennon N."/>
            <person name="Letendre F."/>
            <person name="LeVine R."/>
            <person name="Lipovsky A."/>
            <person name="Liu X."/>
            <person name="Liu J."/>
            <person name="Liu S."/>
            <person name="Lokyitsang T."/>
            <person name="Lokyitsang Y."/>
            <person name="Lubonja R."/>
            <person name="Lui A."/>
            <person name="MacDonald P."/>
            <person name="Magnisalis V."/>
            <person name="Maru K."/>
            <person name="Matthews C."/>
            <person name="McCusker W."/>
            <person name="McDonough S."/>
            <person name="Mehta T."/>
            <person name="Meldrim J."/>
            <person name="Meneus L."/>
            <person name="Mihai O."/>
            <person name="Mihalev A."/>
            <person name="Mihova T."/>
            <person name="Mittelman R."/>
            <person name="Mlenga V."/>
            <person name="Montmayeur A."/>
            <person name="Mulrain L."/>
            <person name="Navidi A."/>
            <person name="Naylor J."/>
            <person name="Negash T."/>
            <person name="Nguyen T."/>
            <person name="Nguyen N."/>
            <person name="Nicol R."/>
            <person name="Norbu C."/>
            <person name="Norbu N."/>
            <person name="Novod N."/>
            <person name="O'Neill B."/>
            <person name="Osman S."/>
            <person name="Markiewicz E."/>
            <person name="Oyono O.L."/>
            <person name="Patti C."/>
            <person name="Phunkhang P."/>
            <person name="Pierre F."/>
            <person name="Priest M."/>
            <person name="Raghuraman S."/>
            <person name="Rege F."/>
            <person name="Reyes R."/>
            <person name="Rise C."/>
            <person name="Rogov P."/>
            <person name="Ross K."/>
            <person name="Ryan E."/>
            <person name="Settipalli S."/>
            <person name="Shea T."/>
            <person name="Sherpa N."/>
            <person name="Shi L."/>
            <person name="Shih D."/>
            <person name="Sparrow T."/>
            <person name="Spaulding J."/>
            <person name="Stalker J."/>
            <person name="Stange-Thomann N."/>
            <person name="Stavropoulos S."/>
            <person name="Stone C."/>
            <person name="Strader C."/>
            <person name="Tesfaye S."/>
            <person name="Thomson T."/>
            <person name="Thoulutsang Y."/>
            <person name="Thoulutsang D."/>
            <person name="Topham K."/>
            <person name="Topping I."/>
            <person name="Tsamla T."/>
            <person name="Vassiliev H."/>
            <person name="Vo A."/>
            <person name="Wangchuk T."/>
            <person name="Wangdi T."/>
            <person name="Weiand M."/>
            <person name="Wilkinson J."/>
            <person name="Wilson A."/>
            <person name="Yadav S."/>
            <person name="Young G."/>
            <person name="Yu Q."/>
            <person name="Zembek L."/>
            <person name="Zhong D."/>
            <person name="Zimmer A."/>
            <person name="Zwirko Z."/>
            <person name="Jaffe D.B."/>
            <person name="Alvarez P."/>
            <person name="Brockman W."/>
            <person name="Butler J."/>
            <person name="Chin C."/>
            <person name="Gnerre S."/>
            <person name="Grabherr M."/>
            <person name="Kleber M."/>
            <person name="Mauceli E."/>
            <person name="MacCallum I."/>
        </authorList>
    </citation>
    <scope>NUCLEOTIDE SEQUENCE [LARGE SCALE GENOMIC DNA]</scope>
    <source>
        <strain evidence="21">MSH-3 / Tucson 14011-0111.49</strain>
    </source>
</reference>
<dbReference type="GO" id="GO:0045944">
    <property type="term" value="P:positive regulation of transcription by RNA polymerase II"/>
    <property type="evidence" value="ECO:0007669"/>
    <property type="project" value="UniProtKB-ARBA"/>
</dbReference>
<evidence type="ECO:0000256" key="16">
    <source>
        <dbReference type="SAM" id="MobiDB-lite"/>
    </source>
</evidence>
<dbReference type="InterPro" id="IPR028941">
    <property type="entry name" value="WHIM2_dom"/>
</dbReference>
<dbReference type="PROSITE" id="PS50016">
    <property type="entry name" value="ZF_PHD_2"/>
    <property type="match status" value="3"/>
</dbReference>
<dbReference type="InterPro" id="IPR013083">
    <property type="entry name" value="Znf_RING/FYVE/PHD"/>
</dbReference>
<feature type="coiled-coil region" evidence="15">
    <location>
        <begin position="687"/>
        <end position="716"/>
    </location>
</feature>
<keyword evidence="10 13" id="KW-0103">Bromodomain</keyword>
<evidence type="ECO:0000259" key="19">
    <source>
        <dbReference type="PROSITE" id="PS50827"/>
    </source>
</evidence>
<feature type="region of interest" description="Disordered" evidence="16">
    <location>
        <begin position="1950"/>
        <end position="1993"/>
    </location>
</feature>
<evidence type="ECO:0000256" key="4">
    <source>
        <dbReference type="ARBA" id="ARBA00022737"/>
    </source>
</evidence>
<feature type="region of interest" description="Disordered" evidence="16">
    <location>
        <begin position="2099"/>
        <end position="2160"/>
    </location>
</feature>
<evidence type="ECO:0000259" key="17">
    <source>
        <dbReference type="PROSITE" id="PS50014"/>
    </source>
</evidence>
<dbReference type="CDD" id="cd05509">
    <property type="entry name" value="Bromo_gcn5_like"/>
    <property type="match status" value="1"/>
</dbReference>
<dbReference type="HOGENOM" id="CLU_000284_0_0_1"/>
<dbReference type="Pfam" id="PF00628">
    <property type="entry name" value="PHD"/>
    <property type="match status" value="3"/>
</dbReference>
<dbReference type="InterPro" id="IPR038028">
    <property type="entry name" value="BPTF"/>
</dbReference>
<keyword evidence="7" id="KW-0156">Chromatin regulator</keyword>
<feature type="compositionally biased region" description="Low complexity" evidence="16">
    <location>
        <begin position="1977"/>
        <end position="1993"/>
    </location>
</feature>
<dbReference type="InterPro" id="IPR018359">
    <property type="entry name" value="Bromodomain_CS"/>
</dbReference>
<feature type="compositionally biased region" description="Polar residues" evidence="16">
    <location>
        <begin position="1103"/>
        <end position="1113"/>
    </location>
</feature>
<feature type="region of interest" description="Disordered" evidence="16">
    <location>
        <begin position="1845"/>
        <end position="1872"/>
    </location>
</feature>
<feature type="compositionally biased region" description="Polar residues" evidence="16">
    <location>
        <begin position="1962"/>
        <end position="1976"/>
    </location>
</feature>
<feature type="compositionally biased region" description="Basic and acidic residues" evidence="16">
    <location>
        <begin position="518"/>
        <end position="539"/>
    </location>
</feature>
<sequence length="2502" mass="281463">MSGRGSRKRGRPPKTPNERTSSGRFSYQLLKKPKYLSEGKSQASTPSASRGISPQSDECSRSSHNNHSRGNRGSAAKRGRGRKSNVQPNTSNYSGRKGYESEYHYGSDFGDSDEDKTDNEDDLLLTPSDDESLDAGNESESEFSVCSFTQNGVGRPPRPPSPEPIWLQEGRKYAALDLPDSSEDLSMANAHVLRALSIYEVLRRFRHLVRLSPFRFEDFCAALTCDEQSALLSDVHIMLLKAILREEDVQGTHFGPLDQKDTVNISLYLIDAITWPEVLRSYVESDKTFDREVYHILSRSEYPYTGIENRLAVLQFLADQFLTANSIRDVMLQEGPIHYDDHCRVCHRLGDLLCCETCPAVYHLECVDPPMNDVPTEDWQCGLCRSHKVSGVIDCVLPQEKQGVLIRHDSLGVDRHGRRYWFIARRIFVEDQVDSSCWYYSTTNKLKLLLKRLDPEELETRLHAQLTERREEIERQMKLTESLTNENKHTKRSLIDMEQEATKELLDKETLDGTAEAESDRKSDDQSAEAAKRSEETKMVSRQKTSQLNNGTLYFKLGMEQGFKNYVNQYASNPIALNKPQRNEERDKRRHLSHKFSLTTASDFKWIGITMGTPDNMITTLRQTLINFESNITPPFLNPNWQVNKKVWNTAVMNARHATDFATVLLLFQSSLKSVVFANVWHEQLGHRALQRITSAEREERKKLEKREKRERDDEEERNRLAFNYIKYSLGLKHQVWKQKGEEYRVHGQWGWLWLSSSRRCGIRARRAHPRAHNRVFVHYTMGDENDVNEIVLVDPRTKRFMQQCESNSVDGQMCPYLPEEYTNVKVVEDVDKLASVKGIIDVSKALNDPGRVYYPKLARKCWIDDLLERRKKLAKVEEQLALKGVTDVKLFAIPSSGSAAARSASRPTWKSACCVSRKCRQMGGSANVNFELVNSLGQADPLVRLQFSQLNRFAKTFRCYTKECNTNSNAVSQITQNTCYSPLCLQKARAKKELLLLLRKAHTAGNGSKETVAAILGAVKKPSILEQKLTEGKREATQLSVDESDDAKAAETEAPLDLLQDWEQARAHSVAFTEQLLSDCLLVEPDLPNNARVKKEEEMVPGSSTNADSSTQDSDKMDFIESMDVCSNVEIESTEDSIVTAINTSCLDASAEDVDMRPGSRRKRFQKSKKAYIGTKDVLDHTLDKEIPLKQNRRFRISSRPVKRDCCTKYEREYFENGKERVYSAVSPRGRVYLINDWSKLYDQAVKSEDKTTVMKKATYARYPLISNFLTHKKKRSLLVLPRYELRKLARLGGRSATNGFHHGAKNNSIWQYQCSRPLFRTCWSYRTCNATTLSCIALQLRILWSCLRWDDMIAKPPSTDGKHQVTTETEIVTLELLKLRHAGRYGEKTSYLRRKVVIPLEMPKTIREVTSIRSGLRKRKRAESPQPTEPQISEEWVEEDKLELWEIKFIGEKQEKARLSTVTRSVASRQLESTGGGSPGTSTNGTLVGAGRVQLAPKPNEDVKEKMEQQLKLQRAAHQQRKVIATGELARAGTPVKGQIIGSRRVIVKNPDGTTRIIQQAVTQVARAAPANASSAAASHSAQSTSNTQSTQSAPTPHKVQIIRGPDGKVSVRGLNPGQQLVQMPDGKLHVLTTSSSPATQGCKGKVLPIKSLPTQSSTAATSTSAAATLAAPAVKQMAVKHVAKPTGAQSIASQRVALPLAQIKNKMLMAQQQQVSAAAAAAATSAPPVQKIVTKVVNSSAAGQNMQQVFVQPGSKLVVGQNAQGQKVIISASSTQAATSAVQQQQQIVQTQALPQQIQQQQALASHSPQQQQQQVVVQQQQIAQQCSYDTAAASIPQQHVATGAVQPQGQTPQQQQQPQQPMSVEESLLQNQPPGTVIKCVTAQVLQTEHGPRIVLQGLVGNDFTAQQLQLVQTQVKQQLMKAQESNGKLGVLGPTKIYLAVQPETTAQSQPPPLTPVHQSTTHQQPNIDNDTTGPTTTPTTTTTTTPTTFEASPIIINKAVDTGSEQEPAGPCAQADKTNIKINTPPLGASALLEGIEHDEKSIHISNTTMDKGGEENQSESFVITSGYIQESITNALKQGNLSPELEEKLVNMRKQQEQPNAAHSLNDGDLSSSEDTGTLNRRSTLSRQQNSDDLDWKTRTATKRPNAMTTSSQFNRILKKSRIQKEDIVDISEQKQSKLEKHKELLKKSILRKRSLLERNLQNEIREEVQKKVQRHVRSLSVASPEEHSENERGSIFSDRRDEQNIEQKRHGVGRPKKLTRKKEKLYCVCRTPYDETKFYVGCDLCSNWFHGDCVNITEEASKKLSEFICIDCKKARETEELFCSCRQPYDDSQFYICCDKCQGWFHGRCVGILQSEAEFIDEYVCPECQRKTDANAVNMKTLTSDETNELKELIKQIQLHKSAWPFMEPVDPDEAPDYYKVIKEPMDLKRMETKLESKAYTKLADFIGDMTKIFDNCRYYNPKESSFYKCAEALESYFVQKLKCFRENVFGQSN</sequence>
<dbReference type="eggNOG" id="KOG1632">
    <property type="taxonomic scope" value="Eukaryota"/>
</dbReference>
<evidence type="ECO:0000256" key="12">
    <source>
        <dbReference type="ARBA" id="ARBA00023242"/>
    </source>
</evidence>
<feature type="domain" description="Bromo" evidence="17">
    <location>
        <begin position="2406"/>
        <end position="2476"/>
    </location>
</feature>
<dbReference type="SUPFAM" id="SSF47370">
    <property type="entry name" value="Bromodomain"/>
    <property type="match status" value="1"/>
</dbReference>
<dbReference type="SMART" id="SM00297">
    <property type="entry name" value="BROMO"/>
    <property type="match status" value="1"/>
</dbReference>
<dbReference type="GO" id="GO:0006338">
    <property type="term" value="P:chromatin remodeling"/>
    <property type="evidence" value="ECO:0007669"/>
    <property type="project" value="UniProtKB-ARBA"/>
</dbReference>
<dbReference type="GO" id="GO:0000978">
    <property type="term" value="F:RNA polymerase II cis-regulatory region sequence-specific DNA binding"/>
    <property type="evidence" value="ECO:0007669"/>
    <property type="project" value="TreeGrafter"/>
</dbReference>
<feature type="domain" description="PHD-type" evidence="18">
    <location>
        <begin position="2328"/>
        <end position="2379"/>
    </location>
</feature>
<feature type="region of interest" description="Disordered" evidence="16">
    <location>
        <begin position="1416"/>
        <end position="1437"/>
    </location>
</feature>
<feature type="region of interest" description="Disordered" evidence="16">
    <location>
        <begin position="1"/>
        <end position="141"/>
    </location>
</feature>
<evidence type="ECO:0000256" key="1">
    <source>
        <dbReference type="ARBA" id="ARBA00004123"/>
    </source>
</evidence>
<dbReference type="STRING" id="7234.B4H5F5"/>
<dbReference type="PROSITE" id="PS50014">
    <property type="entry name" value="BROMODOMAIN_2"/>
    <property type="match status" value="1"/>
</dbReference>
<feature type="domain" description="PHD-type" evidence="18">
    <location>
        <begin position="340"/>
        <end position="387"/>
    </location>
</feature>
<dbReference type="Gene3D" id="1.20.920.10">
    <property type="entry name" value="Bromodomain-like"/>
    <property type="match status" value="1"/>
</dbReference>
<organism evidence="21">
    <name type="scientific">Drosophila persimilis</name>
    <name type="common">Fruit fly</name>
    <dbReference type="NCBI Taxonomy" id="7234"/>
    <lineage>
        <taxon>Eukaryota</taxon>
        <taxon>Metazoa</taxon>
        <taxon>Ecdysozoa</taxon>
        <taxon>Arthropoda</taxon>
        <taxon>Hexapoda</taxon>
        <taxon>Insecta</taxon>
        <taxon>Pterygota</taxon>
        <taxon>Neoptera</taxon>
        <taxon>Endopterygota</taxon>
        <taxon>Diptera</taxon>
        <taxon>Brachycera</taxon>
        <taxon>Muscomorpha</taxon>
        <taxon>Ephydroidea</taxon>
        <taxon>Drosophilidae</taxon>
        <taxon>Drosophila</taxon>
        <taxon>Sophophora</taxon>
    </lineage>
</organism>
<feature type="compositionally biased region" description="Basic residues" evidence="16">
    <location>
        <begin position="64"/>
        <end position="83"/>
    </location>
</feature>
<keyword evidence="2" id="KW-0597">Phosphoprotein</keyword>
<dbReference type="InterPro" id="IPR019786">
    <property type="entry name" value="Zinc_finger_PHD-type_CS"/>
</dbReference>
<dbReference type="PhylomeDB" id="B4H5F5"/>
<dbReference type="Gene3D" id="3.30.40.10">
    <property type="entry name" value="Zinc/RING finger domain, C3HC4 (zinc finger)"/>
    <property type="match status" value="3"/>
</dbReference>
<dbReference type="PROSITE" id="PS01359">
    <property type="entry name" value="ZF_PHD_1"/>
    <property type="match status" value="1"/>
</dbReference>
<evidence type="ECO:0000256" key="13">
    <source>
        <dbReference type="PROSITE-ProRule" id="PRU00035"/>
    </source>
</evidence>
<keyword evidence="12" id="KW-0539">Nucleus</keyword>
<feature type="compositionally biased region" description="Polar residues" evidence="16">
    <location>
        <begin position="85"/>
        <end position="94"/>
    </location>
</feature>
<dbReference type="Pfam" id="PF02791">
    <property type="entry name" value="DDT"/>
    <property type="match status" value="1"/>
</dbReference>
<name>B4H5F5_DROPE</name>
<dbReference type="Proteomes" id="UP000008744">
    <property type="component" value="Unassembled WGS sequence"/>
</dbReference>
<dbReference type="Pfam" id="PF00439">
    <property type="entry name" value="Bromodomain"/>
    <property type="match status" value="1"/>
</dbReference>
<dbReference type="eggNOG" id="KOG1473">
    <property type="taxonomic scope" value="Eukaryota"/>
</dbReference>
<keyword evidence="5 14" id="KW-0863">Zinc-finger</keyword>
<dbReference type="GO" id="GO:0045892">
    <property type="term" value="P:negative regulation of DNA-templated transcription"/>
    <property type="evidence" value="ECO:0007669"/>
    <property type="project" value="UniProtKB-ARBA"/>
</dbReference>
<feature type="region of interest" description="Disordered" evidence="16">
    <location>
        <begin position="1574"/>
        <end position="1601"/>
    </location>
</feature>